<feature type="compositionally biased region" description="Basic and acidic residues" evidence="1">
    <location>
        <begin position="74"/>
        <end position="83"/>
    </location>
</feature>
<reference evidence="2" key="2">
    <citation type="submission" date="2020-08" db="EMBL/GenBank/DDBJ databases">
        <title>Plant Genome Project.</title>
        <authorList>
            <person name="Zhang R.-G."/>
        </authorList>
    </citation>
    <scope>NUCLEOTIDE SEQUENCE</scope>
    <source>
        <strain evidence="2">Huo1</strain>
        <tissue evidence="2">Leaf</tissue>
    </source>
</reference>
<proteinExistence type="predicted"/>
<evidence type="ECO:0000313" key="3">
    <source>
        <dbReference type="Proteomes" id="UP000298416"/>
    </source>
</evidence>
<name>A0A8X8W2B9_SALSN</name>
<dbReference type="Proteomes" id="UP000298416">
    <property type="component" value="Unassembled WGS sequence"/>
</dbReference>
<accession>A0A8X8W2B9</accession>
<sequence length="134" mass="14562">MVGGIFNKEVLRLRSRPPLLRRLLLRQPGQVADVPGTMSAEGLKEAGCREVHGGGVQLRRHGGLQDGGAPPGDGGHHGHLRVDTCHDGLHQQRHTRGARLLFLVRASPPHLRQGLQGASQSRRVQELMVPRSPP</sequence>
<evidence type="ECO:0000256" key="1">
    <source>
        <dbReference type="SAM" id="MobiDB-lite"/>
    </source>
</evidence>
<reference evidence="2" key="1">
    <citation type="submission" date="2018-01" db="EMBL/GenBank/DDBJ databases">
        <authorList>
            <person name="Mao J.F."/>
        </authorList>
    </citation>
    <scope>NUCLEOTIDE SEQUENCE</scope>
    <source>
        <strain evidence="2">Huo1</strain>
        <tissue evidence="2">Leaf</tissue>
    </source>
</reference>
<comment type="caution">
    <text evidence="2">The sequence shown here is derived from an EMBL/GenBank/DDBJ whole genome shotgun (WGS) entry which is preliminary data.</text>
</comment>
<feature type="region of interest" description="Disordered" evidence="1">
    <location>
        <begin position="111"/>
        <end position="134"/>
    </location>
</feature>
<dbReference type="EMBL" id="PNBA02000021">
    <property type="protein sequence ID" value="KAG6386880.1"/>
    <property type="molecule type" value="Genomic_DNA"/>
</dbReference>
<organism evidence="2">
    <name type="scientific">Salvia splendens</name>
    <name type="common">Scarlet sage</name>
    <dbReference type="NCBI Taxonomy" id="180675"/>
    <lineage>
        <taxon>Eukaryota</taxon>
        <taxon>Viridiplantae</taxon>
        <taxon>Streptophyta</taxon>
        <taxon>Embryophyta</taxon>
        <taxon>Tracheophyta</taxon>
        <taxon>Spermatophyta</taxon>
        <taxon>Magnoliopsida</taxon>
        <taxon>eudicotyledons</taxon>
        <taxon>Gunneridae</taxon>
        <taxon>Pentapetalae</taxon>
        <taxon>asterids</taxon>
        <taxon>lamiids</taxon>
        <taxon>Lamiales</taxon>
        <taxon>Lamiaceae</taxon>
        <taxon>Nepetoideae</taxon>
        <taxon>Mentheae</taxon>
        <taxon>Salviinae</taxon>
        <taxon>Salvia</taxon>
        <taxon>Salvia subgen. Calosphace</taxon>
        <taxon>core Calosphace</taxon>
    </lineage>
</organism>
<keyword evidence="3" id="KW-1185">Reference proteome</keyword>
<feature type="region of interest" description="Disordered" evidence="1">
    <location>
        <begin position="57"/>
        <end position="83"/>
    </location>
</feature>
<dbReference type="AlphaFoldDB" id="A0A8X8W2B9"/>
<feature type="compositionally biased region" description="Gly residues" evidence="1">
    <location>
        <begin position="64"/>
        <end position="73"/>
    </location>
</feature>
<gene>
    <name evidence="2" type="ORF">SASPL_152057</name>
</gene>
<protein>
    <submittedName>
        <fullName evidence="2">Uncharacterized protein</fullName>
    </submittedName>
</protein>
<evidence type="ECO:0000313" key="2">
    <source>
        <dbReference type="EMBL" id="KAG6386880.1"/>
    </source>
</evidence>